<accession>A0A7Y6IQV7</accession>
<dbReference type="EMBL" id="JABWGO010000004">
    <property type="protein sequence ID" value="NUW42426.1"/>
    <property type="molecule type" value="Genomic_DNA"/>
</dbReference>
<name>A0A7Y6IQV7_9ACTN</name>
<dbReference type="RefSeq" id="WP_175601957.1">
    <property type="nucleotide sequence ID" value="NZ_JABWGO010000004.1"/>
</dbReference>
<gene>
    <name evidence="1" type="ORF">HT134_20105</name>
</gene>
<proteinExistence type="predicted"/>
<dbReference type="InterPro" id="IPR025101">
    <property type="entry name" value="DUF4012"/>
</dbReference>
<reference evidence="1 2" key="1">
    <citation type="submission" date="2020-06" db="EMBL/GenBank/DDBJ databases">
        <authorList>
            <person name="Chanama M."/>
        </authorList>
    </citation>
    <scope>NUCLEOTIDE SEQUENCE [LARGE SCALE GENOMIC DNA]</scope>
    <source>
        <strain evidence="1 2">TBRC6557</strain>
    </source>
</reference>
<protein>
    <submittedName>
        <fullName evidence="1">DUF4012 domain-containing protein</fullName>
    </submittedName>
</protein>
<dbReference type="Pfam" id="PF13196">
    <property type="entry name" value="DUF4012"/>
    <property type="match status" value="1"/>
</dbReference>
<dbReference type="AlphaFoldDB" id="A0A7Y6IQV7"/>
<organism evidence="1 2">
    <name type="scientific">Nonomuraea rhodomycinica</name>
    <dbReference type="NCBI Taxonomy" id="1712872"/>
    <lineage>
        <taxon>Bacteria</taxon>
        <taxon>Bacillati</taxon>
        <taxon>Actinomycetota</taxon>
        <taxon>Actinomycetes</taxon>
        <taxon>Streptosporangiales</taxon>
        <taxon>Streptosporangiaceae</taxon>
        <taxon>Nonomuraea</taxon>
    </lineage>
</organism>
<evidence type="ECO:0000313" key="1">
    <source>
        <dbReference type="EMBL" id="NUW42426.1"/>
    </source>
</evidence>
<dbReference type="Proteomes" id="UP000546126">
    <property type="component" value="Unassembled WGS sequence"/>
</dbReference>
<evidence type="ECO:0000313" key="2">
    <source>
        <dbReference type="Proteomes" id="UP000546126"/>
    </source>
</evidence>
<keyword evidence="2" id="KW-1185">Reference proteome</keyword>
<comment type="caution">
    <text evidence="1">The sequence shown here is derived from an EMBL/GenBank/DDBJ whole genome shotgun (WGS) entry which is preliminary data.</text>
</comment>
<sequence length="595" mass="63609">MPSKNHRQSSSNRRRLLVAGLLGPAACLTLAGAWEARLGLDVREHLQAARDALERLPASAPHLMGEALADARRHAAEAHRLTAGPDWSLLTHAPFLGDGATAVRGLAGTAAELTDVLATVHQAGEGLVRPGGLSMRDVPRLLGDLAVAAPKLEAAAARIDRARQSLAATPAATGLAELDTARASALRETDRLLGYLRAGAGAAALFPPMLGHDGPRHYFLAFQTNAEARGTGGLVGAFGILNAGRDGIGITRLSANNALPRSPVPVADHGPAYRARYGPGAAELLSISNLSPHFPYAAATWTGLWRRHTGQRLDGAIATDPVGLSRMLELIGPVRLPSGEMVTARNVVDLTEREAYARFDDPRRRKRYLIKVAGAVVEAMFQARPDPLKAVSALSRMVEERRIQIWSRHEAEERRLAATPLGGVLPSAPGPFAGLVVNNSAGNKLDYYLGRSLEYRLGRCGGGWRASRVHVRLDNDVPRRRLPAYVTARLDSPQREHAEGSTLLWVSMYASVGSRLAEARVDGKRIEPIREVERSHPVYSTVLEFAPGQARTLDFMLLEPASAAAPAVPVQPLVRPQATTVLQDPTGCAAAPPES</sequence>